<dbReference type="CDD" id="cd00761">
    <property type="entry name" value="Glyco_tranf_GTA_type"/>
    <property type="match status" value="1"/>
</dbReference>
<evidence type="ECO:0000259" key="2">
    <source>
        <dbReference type="Pfam" id="PF00535"/>
    </source>
</evidence>
<evidence type="ECO:0000313" key="3">
    <source>
        <dbReference type="EMBL" id="MFC0202807.1"/>
    </source>
</evidence>
<dbReference type="RefSeq" id="WP_379485674.1">
    <property type="nucleotide sequence ID" value="NZ_JBHLWK010000001.1"/>
</dbReference>
<dbReference type="PANTHER" id="PTHR22916">
    <property type="entry name" value="GLYCOSYLTRANSFERASE"/>
    <property type="match status" value="1"/>
</dbReference>
<organism evidence="3 4">
    <name type="scientific">Novosphingobium soli</name>
    <dbReference type="NCBI Taxonomy" id="574956"/>
    <lineage>
        <taxon>Bacteria</taxon>
        <taxon>Pseudomonadati</taxon>
        <taxon>Pseudomonadota</taxon>
        <taxon>Alphaproteobacteria</taxon>
        <taxon>Sphingomonadales</taxon>
        <taxon>Sphingomonadaceae</taxon>
        <taxon>Novosphingobium</taxon>
    </lineage>
</organism>
<comment type="caution">
    <text evidence="3">The sequence shown here is derived from an EMBL/GenBank/DDBJ whole genome shotgun (WGS) entry which is preliminary data.</text>
</comment>
<protein>
    <submittedName>
        <fullName evidence="3">Glycosyltransferase family 2 protein</fullName>
    </submittedName>
</protein>
<sequence length="370" mass="41044">MSLPLVSILMVARNADAFIDEAIRSARAQTVSDFELIVVDDGSGDATRDIVRRHVSEDDRVHLRPGPQRGLSAVRNASLQAARGRYALILDSDDILHPRHVEGLLHGQKRHGAEVCATNMVEFAQRDRRVRTRIFADAPPWISERPVTAREFIRRGDIGQDISLGYLKPLLDLGFLARQGIRYDERLRIGEDFDLALRVMMAGGSYAYLPQPTYFYRRHPNSTSHRLTRDDLEGLIEATDRYRVLTGEAGLRALLEDRRYNLQGALLQLEALSAIKAGRLLDALQLVAGHPGARKLTARALSEAFVKRLPSPSAVRDGSRLAEHESVTDHLNALVDGLADPPRSQRLSRGHADPPGGDAAVTISRTRCAR</sequence>
<dbReference type="InterPro" id="IPR001173">
    <property type="entry name" value="Glyco_trans_2-like"/>
</dbReference>
<evidence type="ECO:0000256" key="1">
    <source>
        <dbReference type="SAM" id="MobiDB-lite"/>
    </source>
</evidence>
<proteinExistence type="predicted"/>
<feature type="domain" description="Glycosyltransferase 2-like" evidence="2">
    <location>
        <begin position="7"/>
        <end position="145"/>
    </location>
</feature>
<feature type="region of interest" description="Disordered" evidence="1">
    <location>
        <begin position="338"/>
        <end position="370"/>
    </location>
</feature>
<name>A0ABV6CQW9_9SPHN</name>
<keyword evidence="4" id="KW-1185">Reference proteome</keyword>
<dbReference type="InterPro" id="IPR029044">
    <property type="entry name" value="Nucleotide-diphossugar_trans"/>
</dbReference>
<dbReference type="SUPFAM" id="SSF53448">
    <property type="entry name" value="Nucleotide-diphospho-sugar transferases"/>
    <property type="match status" value="1"/>
</dbReference>
<dbReference type="Gene3D" id="3.90.550.10">
    <property type="entry name" value="Spore Coat Polysaccharide Biosynthesis Protein SpsA, Chain A"/>
    <property type="match status" value="1"/>
</dbReference>
<accession>A0ABV6CQW9</accession>
<reference evidence="3 4" key="1">
    <citation type="submission" date="2024-09" db="EMBL/GenBank/DDBJ databases">
        <authorList>
            <person name="Sun Q."/>
            <person name="Mori K."/>
        </authorList>
    </citation>
    <scope>NUCLEOTIDE SEQUENCE [LARGE SCALE GENOMIC DNA]</scope>
    <source>
        <strain evidence="3 4">CCM 7706</strain>
    </source>
</reference>
<gene>
    <name evidence="3" type="ORF">ACFFJC_00815</name>
</gene>
<evidence type="ECO:0000313" key="4">
    <source>
        <dbReference type="Proteomes" id="UP001589798"/>
    </source>
</evidence>
<dbReference type="Pfam" id="PF00535">
    <property type="entry name" value="Glycos_transf_2"/>
    <property type="match status" value="1"/>
</dbReference>
<dbReference type="Proteomes" id="UP001589798">
    <property type="component" value="Unassembled WGS sequence"/>
</dbReference>
<dbReference type="EMBL" id="JBHLWK010000001">
    <property type="protein sequence ID" value="MFC0202807.1"/>
    <property type="molecule type" value="Genomic_DNA"/>
</dbReference>